<organism evidence="2 3">
    <name type="scientific">Lyophyllum shimeji</name>
    <name type="common">Hon-shimeji</name>
    <name type="synonym">Tricholoma shimeji</name>
    <dbReference type="NCBI Taxonomy" id="47721"/>
    <lineage>
        <taxon>Eukaryota</taxon>
        <taxon>Fungi</taxon>
        <taxon>Dikarya</taxon>
        <taxon>Basidiomycota</taxon>
        <taxon>Agaricomycotina</taxon>
        <taxon>Agaricomycetes</taxon>
        <taxon>Agaricomycetidae</taxon>
        <taxon>Agaricales</taxon>
        <taxon>Tricholomatineae</taxon>
        <taxon>Lyophyllaceae</taxon>
        <taxon>Lyophyllum</taxon>
    </lineage>
</organism>
<feature type="compositionally biased region" description="Basic residues" evidence="1">
    <location>
        <begin position="21"/>
        <end position="34"/>
    </location>
</feature>
<gene>
    <name evidence="2" type="ORF">LshimejAT787_0211740</name>
</gene>
<protein>
    <submittedName>
        <fullName evidence="2">Uncharacterized protein</fullName>
    </submittedName>
</protein>
<feature type="region of interest" description="Disordered" evidence="1">
    <location>
        <begin position="252"/>
        <end position="303"/>
    </location>
</feature>
<dbReference type="Proteomes" id="UP001063166">
    <property type="component" value="Unassembled WGS sequence"/>
</dbReference>
<evidence type="ECO:0000313" key="2">
    <source>
        <dbReference type="EMBL" id="GLB35609.1"/>
    </source>
</evidence>
<dbReference type="EMBL" id="BRPK01000002">
    <property type="protein sequence ID" value="GLB35609.1"/>
    <property type="molecule type" value="Genomic_DNA"/>
</dbReference>
<proteinExistence type="predicted"/>
<feature type="compositionally biased region" description="Basic and acidic residues" evidence="1">
    <location>
        <begin position="35"/>
        <end position="56"/>
    </location>
</feature>
<sequence>MSDSDLPSPMTLLQAQILVAKNKKAKKQQKKSSKKEKPGPAPEDHDSDKENDKSEDSISWAKNTALTDTLLTAIEESVRYRKAFGFKGGDMPGVTSGGMTVAQVCRELGRAILPKAAPPGNKQAADKLGNSVKNRVNALKRNYHDYHNQLSQTGHGLIMNGKTEEIIEGTPIHNVWQKMEARFPWYKRLHHLLSGSPVYDTSALANSMTPLDTDVLTSRITCATGRQSPDWNQDAMDNEFAKAAAAGEFQFDDDAGPFMKSSPTADDGLGSSQPPAGFPPTPAPASAAPAPTTPCTPSTTKATVEPLKSIPAKRKLNAVEQIAQMSENLHDARVKAEELKLEGKRRRAEIYSENKLALRCLEADEKERDRQHELQMMEKRILLATLQAGGTQGQLLSPPATGSYTLNPPSATDAIASLSSQPMDDSLNFGGYNFDF</sequence>
<evidence type="ECO:0000256" key="1">
    <source>
        <dbReference type="SAM" id="MobiDB-lite"/>
    </source>
</evidence>
<reference evidence="2" key="1">
    <citation type="submission" date="2022-07" db="EMBL/GenBank/DDBJ databases">
        <title>The genome of Lyophyllum shimeji provides insight into the initial evolution of ectomycorrhizal fungal genome.</title>
        <authorList>
            <person name="Kobayashi Y."/>
            <person name="Shibata T."/>
            <person name="Hirakawa H."/>
            <person name="Shigenobu S."/>
            <person name="Nishiyama T."/>
            <person name="Yamada A."/>
            <person name="Hasebe M."/>
            <person name="Kawaguchi M."/>
        </authorList>
    </citation>
    <scope>NUCLEOTIDE SEQUENCE</scope>
    <source>
        <strain evidence="2">AT787</strain>
    </source>
</reference>
<feature type="compositionally biased region" description="Low complexity" evidence="1">
    <location>
        <begin position="284"/>
        <end position="303"/>
    </location>
</feature>
<name>A0A9P3PHM0_LYOSH</name>
<keyword evidence="3" id="KW-1185">Reference proteome</keyword>
<dbReference type="AlphaFoldDB" id="A0A9P3PHM0"/>
<dbReference type="OrthoDB" id="3269005at2759"/>
<evidence type="ECO:0000313" key="3">
    <source>
        <dbReference type="Proteomes" id="UP001063166"/>
    </source>
</evidence>
<comment type="caution">
    <text evidence="2">The sequence shown here is derived from an EMBL/GenBank/DDBJ whole genome shotgun (WGS) entry which is preliminary data.</text>
</comment>
<accession>A0A9P3PHM0</accession>
<feature type="region of interest" description="Disordered" evidence="1">
    <location>
        <begin position="1"/>
        <end position="57"/>
    </location>
</feature>